<dbReference type="Gene3D" id="1.10.460.10">
    <property type="entry name" value="Topoisomerase I, domain 2"/>
    <property type="match status" value="1"/>
</dbReference>
<feature type="site" description="Interaction with DNA" evidence="10">
    <location>
        <position position="162"/>
    </location>
</feature>
<dbReference type="PANTHER" id="PTHR42785">
    <property type="entry name" value="DNA TOPOISOMERASE, TYPE IA, CORE"/>
    <property type="match status" value="1"/>
</dbReference>
<evidence type="ECO:0000256" key="4">
    <source>
        <dbReference type="ARBA" id="ARBA00022771"/>
    </source>
</evidence>
<dbReference type="PRINTS" id="PR00417">
    <property type="entry name" value="PRTPISMRASEI"/>
</dbReference>
<evidence type="ECO:0000259" key="11">
    <source>
        <dbReference type="PROSITE" id="PS50880"/>
    </source>
</evidence>
<comment type="caution">
    <text evidence="13">The sequence shown here is derived from an EMBL/GenBank/DDBJ whole genome shotgun (WGS) entry which is preliminary data.</text>
</comment>
<dbReference type="PANTHER" id="PTHR42785:SF1">
    <property type="entry name" value="DNA TOPOISOMERASE"/>
    <property type="match status" value="1"/>
</dbReference>
<accession>A0A1F5YZS9</accession>
<dbReference type="EC" id="5.6.2.1" evidence="10"/>
<feature type="region of interest" description="Interaction with DNA" evidence="10">
    <location>
        <begin position="178"/>
        <end position="183"/>
    </location>
</feature>
<comment type="function">
    <text evidence="10">Releases the supercoiling and torsional tension of DNA, which is introduced during the DNA replication and transcription, by transiently cleaving and rejoining one strand of the DNA duplex. Introduces a single-strand break via transesterification at a target site in duplex DNA. The scissile phosphodiester is attacked by the catalytic tyrosine of the enzyme, resulting in the formation of a DNA-(5'-phosphotyrosyl)-enzyme intermediate and the expulsion of a 3'-OH DNA strand. The free DNA strand then undergoes passage around the unbroken strand, thus removing DNA supercoils. Finally, in the religation step, the DNA 3'-OH attacks the covalent intermediate to expel the active-site tyrosine and restore the DNA phosphodiester backbone.</text>
</comment>
<dbReference type="GO" id="GO:0003917">
    <property type="term" value="F:DNA topoisomerase type I (single strand cut, ATP-independent) activity"/>
    <property type="evidence" value="ECO:0007669"/>
    <property type="project" value="UniProtKB-UniRule"/>
</dbReference>
<dbReference type="NCBIfam" id="TIGR01051">
    <property type="entry name" value="topA_bact"/>
    <property type="match status" value="1"/>
</dbReference>
<dbReference type="GO" id="GO:0008270">
    <property type="term" value="F:zinc ion binding"/>
    <property type="evidence" value="ECO:0007669"/>
    <property type="project" value="UniProtKB-KW"/>
</dbReference>
<dbReference type="InterPro" id="IPR023405">
    <property type="entry name" value="Topo_IA_core_domain"/>
</dbReference>
<evidence type="ECO:0000256" key="3">
    <source>
        <dbReference type="ARBA" id="ARBA00022723"/>
    </source>
</evidence>
<dbReference type="SUPFAM" id="SSF56712">
    <property type="entry name" value="Prokaryotic type I DNA topoisomerase"/>
    <property type="match status" value="1"/>
</dbReference>
<keyword evidence="6" id="KW-0460">Magnesium</keyword>
<dbReference type="CDD" id="cd00186">
    <property type="entry name" value="TOP1Ac"/>
    <property type="match status" value="1"/>
</dbReference>
<evidence type="ECO:0000259" key="12">
    <source>
        <dbReference type="PROSITE" id="PS52039"/>
    </source>
</evidence>
<dbReference type="PROSITE" id="PS00396">
    <property type="entry name" value="TOPO_IA_1"/>
    <property type="match status" value="1"/>
</dbReference>
<feature type="site" description="Interaction with DNA" evidence="10">
    <location>
        <position position="153"/>
    </location>
</feature>
<feature type="site" description="Interaction with DNA" evidence="10">
    <location>
        <position position="157"/>
    </location>
</feature>
<evidence type="ECO:0000313" key="13">
    <source>
        <dbReference type="EMBL" id="OGG05681.1"/>
    </source>
</evidence>
<feature type="site" description="Interaction with DNA" evidence="10">
    <location>
        <position position="32"/>
    </location>
</feature>
<name>A0A1F5YZS9_9BACT</name>
<comment type="catalytic activity">
    <reaction evidence="1 10">
        <text>ATP-independent breakage of single-stranded DNA, followed by passage and rejoining.</text>
        <dbReference type="EC" id="5.6.2.1"/>
    </reaction>
</comment>
<dbReference type="HAMAP" id="MF_00952">
    <property type="entry name" value="Topoisom_1_prok"/>
    <property type="match status" value="1"/>
</dbReference>
<dbReference type="InterPro" id="IPR000380">
    <property type="entry name" value="Topo_IA"/>
</dbReference>
<evidence type="ECO:0000256" key="8">
    <source>
        <dbReference type="ARBA" id="ARBA00023125"/>
    </source>
</evidence>
<dbReference type="PROSITE" id="PS52039">
    <property type="entry name" value="TOPO_IA_2"/>
    <property type="match status" value="1"/>
</dbReference>
<feature type="site" description="Interaction with DNA" evidence="10">
    <location>
        <position position="154"/>
    </location>
</feature>
<dbReference type="InterPro" id="IPR006171">
    <property type="entry name" value="TOPRIM_dom"/>
</dbReference>
<dbReference type="InterPro" id="IPR013497">
    <property type="entry name" value="Topo_IA_cen"/>
</dbReference>
<keyword evidence="7 10" id="KW-0799">Topoisomerase</keyword>
<dbReference type="InterPro" id="IPR003602">
    <property type="entry name" value="Topo_IA_DNA-bd_dom"/>
</dbReference>
<reference evidence="13 14" key="1">
    <citation type="journal article" date="2016" name="Nat. Commun.">
        <title>Thousands of microbial genomes shed light on interconnected biogeochemical processes in an aquifer system.</title>
        <authorList>
            <person name="Anantharaman K."/>
            <person name="Brown C.T."/>
            <person name="Hug L.A."/>
            <person name="Sharon I."/>
            <person name="Castelle C.J."/>
            <person name="Probst A.J."/>
            <person name="Thomas B.C."/>
            <person name="Singh A."/>
            <person name="Wilkins M.J."/>
            <person name="Karaoz U."/>
            <person name="Brodie E.L."/>
            <person name="Williams K.H."/>
            <person name="Hubbard S.S."/>
            <person name="Banfield J.F."/>
        </authorList>
    </citation>
    <scope>NUCLEOTIDE SEQUENCE [LARGE SCALE GENOMIC DNA]</scope>
</reference>
<dbReference type="SMART" id="SM00436">
    <property type="entry name" value="TOP1Bc"/>
    <property type="match status" value="1"/>
</dbReference>
<dbReference type="GO" id="GO:0006265">
    <property type="term" value="P:DNA topological change"/>
    <property type="evidence" value="ECO:0007669"/>
    <property type="project" value="UniProtKB-UniRule"/>
</dbReference>
<sequence>MSQLVIVESPTKARTLSRFLGKDYRIEATMGHVRDLPAKKLGIEIKEVKNGENSKYSFLPDYLIIPDRKKGVSQLKKTAASFSGIILATDPDREGEAIAYHIKEILLKDTKVKKNAPDFTRIVFHEITSNAINRALEDPKDIDKPLVEAQQARRLLDRLVGYKLSPLLWNKLGKRWLSAGRVQTVAVRLIVEREREIKAFVSKEYWHIDVEFQGEKDKFIARLVEIDGNKTEVNDKKEADKVIAQLEKSNYKILDINTREVRRSPSPAFTTSTLQQTASNRFGWSAKKTMRAAQNLYEEGFITYHRTDSTNLAMESIIQARKFIEQNLGEDYLPEKIRIYKTKSKVAQEAHEAIRPTQIATVSPTDARNLTGIAGLKLLPETTGRDSQLLYSLIWRRFLACQMSDALFNQTTITVEGHYKGKPKNMEFLLRTGAQELKFEGWLKLYDKKVNDSEEKAKENGELSRIPQVTAGEKLEFLNCLPQQKFTEPPPRYNEASLIKTLEEKGIGRPSTYAPIISTIQDRKYVEKIEKRFYPTDLGFAVCDFLVKYFPEIFEVTFTAGMEDRLDEIANGKTFLQEVLNDFYSPFKKRMDEVYRQADKVKVDLGSTDEKCPKCGSPLVIRMSRYGKFLACSTYPDCTFTRNILEKTGITCPNCGGEIVIKKTRKGKQFYGCANYPKCKFAAWKKEDIKQN</sequence>
<keyword evidence="5" id="KW-0862">Zinc</keyword>
<dbReference type="Pfam" id="PF01751">
    <property type="entry name" value="Toprim"/>
    <property type="match status" value="1"/>
</dbReference>
<comment type="similarity">
    <text evidence="2 10">Belongs to the type IA topoisomerase family.</text>
</comment>
<dbReference type="InterPro" id="IPR013825">
    <property type="entry name" value="Topo_IA_cen_sub2"/>
</dbReference>
<dbReference type="GO" id="GO:0003677">
    <property type="term" value="F:DNA binding"/>
    <property type="evidence" value="ECO:0007669"/>
    <property type="project" value="UniProtKB-KW"/>
</dbReference>
<organism evidence="13 14">
    <name type="scientific">Candidatus Gottesmanbacteria bacterium RIFCSPHIGHO2_01_FULL_40_15</name>
    <dbReference type="NCBI Taxonomy" id="1798376"/>
    <lineage>
        <taxon>Bacteria</taxon>
        <taxon>Candidatus Gottesmaniibacteriota</taxon>
    </lineage>
</organism>
<feature type="site" description="Interaction with DNA" evidence="10">
    <location>
        <position position="306"/>
    </location>
</feature>
<dbReference type="AlphaFoldDB" id="A0A1F5YZS9"/>
<dbReference type="InterPro" id="IPR005733">
    <property type="entry name" value="TopoI_bac-type"/>
</dbReference>
<evidence type="ECO:0000256" key="1">
    <source>
        <dbReference type="ARBA" id="ARBA00000213"/>
    </source>
</evidence>
<feature type="site" description="Interaction with DNA" evidence="10">
    <location>
        <position position="169"/>
    </location>
</feature>
<keyword evidence="4" id="KW-0863">Zinc-finger</keyword>
<dbReference type="Gene3D" id="3.30.65.10">
    <property type="entry name" value="Bacterial Topoisomerase I, domain 1"/>
    <property type="match status" value="2"/>
</dbReference>
<keyword evidence="8 10" id="KW-0238">DNA-binding</keyword>
<evidence type="ECO:0000313" key="14">
    <source>
        <dbReference type="Proteomes" id="UP000177354"/>
    </source>
</evidence>
<dbReference type="Pfam" id="PF01131">
    <property type="entry name" value="Topoisom_bac"/>
    <property type="match status" value="1"/>
</dbReference>
<feature type="domain" description="Toprim" evidence="11">
    <location>
        <begin position="2"/>
        <end position="127"/>
    </location>
</feature>
<dbReference type="InterPro" id="IPR013498">
    <property type="entry name" value="Topo_IA_Znf"/>
</dbReference>
<evidence type="ECO:0000256" key="5">
    <source>
        <dbReference type="ARBA" id="ARBA00022833"/>
    </source>
</evidence>
<comment type="subunit">
    <text evidence="10">Monomer.</text>
</comment>
<gene>
    <name evidence="10" type="primary">topA</name>
    <name evidence="13" type="ORF">A2777_00385</name>
</gene>
<evidence type="ECO:0000256" key="10">
    <source>
        <dbReference type="HAMAP-Rule" id="MF_00952"/>
    </source>
</evidence>
<dbReference type="InterPro" id="IPR003601">
    <property type="entry name" value="Topo_IA_2"/>
</dbReference>
<dbReference type="CDD" id="cd03363">
    <property type="entry name" value="TOPRIM_TopoIA_TopoI"/>
    <property type="match status" value="1"/>
</dbReference>
<protein>
    <recommendedName>
        <fullName evidence="10">DNA topoisomerase 1</fullName>
        <ecNumber evidence="10">5.6.2.1</ecNumber>
    </recommendedName>
    <alternativeName>
        <fullName evidence="10">DNA topoisomerase I</fullName>
    </alternativeName>
</protein>
<dbReference type="InterPro" id="IPR023406">
    <property type="entry name" value="Topo_IA_AS"/>
</dbReference>
<dbReference type="Gene3D" id="3.40.50.140">
    <property type="match status" value="1"/>
</dbReference>
<dbReference type="SUPFAM" id="SSF57783">
    <property type="entry name" value="Zinc beta-ribbon"/>
    <property type="match status" value="2"/>
</dbReference>
<keyword evidence="9 10" id="KW-0413">Isomerase</keyword>
<evidence type="ECO:0000256" key="6">
    <source>
        <dbReference type="ARBA" id="ARBA00022842"/>
    </source>
</evidence>
<dbReference type="EMBL" id="MFJF01000027">
    <property type="protein sequence ID" value="OGG05681.1"/>
    <property type="molecule type" value="Genomic_DNA"/>
</dbReference>
<feature type="domain" description="Topo IA-type catalytic" evidence="12">
    <location>
        <begin position="143"/>
        <end position="591"/>
    </location>
</feature>
<evidence type="ECO:0000256" key="7">
    <source>
        <dbReference type="ARBA" id="ARBA00023029"/>
    </source>
</evidence>
<feature type="site" description="Interaction with DNA" evidence="10">
    <location>
        <position position="523"/>
    </location>
</feature>
<dbReference type="InterPro" id="IPR034149">
    <property type="entry name" value="TOPRIM_TopoI"/>
</dbReference>
<keyword evidence="3" id="KW-0479">Metal-binding</keyword>
<dbReference type="InterPro" id="IPR013824">
    <property type="entry name" value="Topo_IA_cen_sub1"/>
</dbReference>
<dbReference type="SMART" id="SM00493">
    <property type="entry name" value="TOPRIM"/>
    <property type="match status" value="1"/>
</dbReference>
<dbReference type="InterPro" id="IPR028612">
    <property type="entry name" value="Topoisom_1_IA"/>
</dbReference>
<feature type="active site" description="O-(5'-phospho-DNA)-tyrosine intermediate" evidence="10">
    <location>
        <position position="304"/>
    </location>
</feature>
<dbReference type="Gene3D" id="2.70.20.10">
    <property type="entry name" value="Topoisomerase I, domain 3"/>
    <property type="match status" value="1"/>
</dbReference>
<dbReference type="Pfam" id="PF01396">
    <property type="entry name" value="Zn_ribbon_Top1"/>
    <property type="match status" value="2"/>
</dbReference>
<dbReference type="SMART" id="SM00437">
    <property type="entry name" value="TOP1Ac"/>
    <property type="match status" value="1"/>
</dbReference>
<proteinExistence type="inferred from homology"/>
<dbReference type="PROSITE" id="PS50880">
    <property type="entry name" value="TOPRIM"/>
    <property type="match status" value="1"/>
</dbReference>
<dbReference type="Proteomes" id="UP000177354">
    <property type="component" value="Unassembled WGS sequence"/>
</dbReference>
<dbReference type="GO" id="GO:0005694">
    <property type="term" value="C:chromosome"/>
    <property type="evidence" value="ECO:0007669"/>
    <property type="project" value="InterPro"/>
</dbReference>
<dbReference type="InterPro" id="IPR013826">
    <property type="entry name" value="Topo_IA_cen_sub3"/>
</dbReference>
<dbReference type="Gene3D" id="1.10.290.10">
    <property type="entry name" value="Topoisomerase I, domain 4"/>
    <property type="match status" value="1"/>
</dbReference>
<evidence type="ECO:0000256" key="2">
    <source>
        <dbReference type="ARBA" id="ARBA00009446"/>
    </source>
</evidence>
<evidence type="ECO:0000256" key="9">
    <source>
        <dbReference type="ARBA" id="ARBA00023235"/>
    </source>
</evidence>